<feature type="compositionally biased region" description="Polar residues" evidence="1">
    <location>
        <begin position="11"/>
        <end position="22"/>
    </location>
</feature>
<reference evidence="2 3" key="1">
    <citation type="submission" date="2017-03" db="EMBL/GenBank/DDBJ databases">
        <authorList>
            <person name="Afonso C.L."/>
            <person name="Miller P.J."/>
            <person name="Scott M.A."/>
            <person name="Spackman E."/>
            <person name="Goraichik I."/>
            <person name="Dimitrov K.M."/>
            <person name="Suarez D.L."/>
            <person name="Swayne D.E."/>
        </authorList>
    </citation>
    <scope>NUCLEOTIDE SEQUENCE [LARGE SCALE GENOMIC DNA]</scope>
    <source>
        <strain evidence="2 3">CECT 8620</strain>
    </source>
</reference>
<proteinExistence type="predicted"/>
<feature type="compositionally biased region" description="Low complexity" evidence="1">
    <location>
        <begin position="48"/>
        <end position="61"/>
    </location>
</feature>
<dbReference type="AlphaFoldDB" id="A0A1Y5SCF5"/>
<dbReference type="RefSeq" id="WP_143267440.1">
    <property type="nucleotide sequence ID" value="NZ_FWFS01000004.1"/>
</dbReference>
<evidence type="ECO:0008006" key="4">
    <source>
        <dbReference type="Google" id="ProtNLM"/>
    </source>
</evidence>
<evidence type="ECO:0000256" key="1">
    <source>
        <dbReference type="SAM" id="MobiDB-lite"/>
    </source>
</evidence>
<keyword evidence="3" id="KW-1185">Reference proteome</keyword>
<dbReference type="Proteomes" id="UP000193862">
    <property type="component" value="Unassembled WGS sequence"/>
</dbReference>
<evidence type="ECO:0000313" key="3">
    <source>
        <dbReference type="Proteomes" id="UP000193862"/>
    </source>
</evidence>
<dbReference type="EMBL" id="FWFS01000004">
    <property type="protein sequence ID" value="SLN34764.1"/>
    <property type="molecule type" value="Genomic_DNA"/>
</dbReference>
<accession>A0A1Y5SCF5</accession>
<gene>
    <name evidence="2" type="ORF">AQS8620_01164</name>
</gene>
<sequence length="154" mass="16263">MSKTHEIQLNFFDSETSASELTRSPAAEEVSQVSAQAAPVDVPIATQAKPAAAPAKASAPSLGKPLPARESAAPRDQLQNQFLSDRAVAARYHVSRPTIWRWVKARAGFPQPLAIGEGTTRWRLGDLIAFEQTLAWSAGAPPGGSGPRGKGPAQ</sequence>
<protein>
    <recommendedName>
        <fullName evidence="4">Prophage CP4-57 regulatory protein (AlpA)</fullName>
    </recommendedName>
</protein>
<feature type="region of interest" description="Disordered" evidence="1">
    <location>
        <begin position="1"/>
        <end position="35"/>
    </location>
</feature>
<feature type="region of interest" description="Disordered" evidence="1">
    <location>
        <begin position="48"/>
        <end position="79"/>
    </location>
</feature>
<organism evidence="2 3">
    <name type="scientific">Aquimixticola soesokkakensis</name>
    <dbReference type="NCBI Taxonomy" id="1519096"/>
    <lineage>
        <taxon>Bacteria</taxon>
        <taxon>Pseudomonadati</taxon>
        <taxon>Pseudomonadota</taxon>
        <taxon>Alphaproteobacteria</taxon>
        <taxon>Rhodobacterales</taxon>
        <taxon>Paracoccaceae</taxon>
        <taxon>Aquimixticola</taxon>
    </lineage>
</organism>
<name>A0A1Y5SCF5_9RHOB</name>
<dbReference type="OrthoDB" id="8452166at2"/>
<evidence type="ECO:0000313" key="2">
    <source>
        <dbReference type="EMBL" id="SLN34764.1"/>
    </source>
</evidence>